<dbReference type="EMBL" id="JARKHS020003317">
    <property type="protein sequence ID" value="KAK8785677.1"/>
    <property type="molecule type" value="Genomic_DNA"/>
</dbReference>
<reference evidence="2 3" key="1">
    <citation type="journal article" date="2023" name="Arcadia Sci">
        <title>De novo assembly of a long-read Amblyomma americanum tick genome.</title>
        <authorList>
            <person name="Chou S."/>
            <person name="Poskanzer K.E."/>
            <person name="Rollins M."/>
            <person name="Thuy-Boun P.S."/>
        </authorList>
    </citation>
    <scope>NUCLEOTIDE SEQUENCE [LARGE SCALE GENOMIC DNA]</scope>
    <source>
        <strain evidence="2">F_SG_1</strain>
        <tissue evidence="2">Salivary glands</tissue>
    </source>
</reference>
<feature type="region of interest" description="Disordered" evidence="1">
    <location>
        <begin position="1"/>
        <end position="23"/>
    </location>
</feature>
<evidence type="ECO:0000256" key="1">
    <source>
        <dbReference type="SAM" id="MobiDB-lite"/>
    </source>
</evidence>
<name>A0AAQ4FEK5_AMBAM</name>
<evidence type="ECO:0000313" key="2">
    <source>
        <dbReference type="EMBL" id="KAK8785677.1"/>
    </source>
</evidence>
<evidence type="ECO:0000313" key="3">
    <source>
        <dbReference type="Proteomes" id="UP001321473"/>
    </source>
</evidence>
<organism evidence="2 3">
    <name type="scientific">Amblyomma americanum</name>
    <name type="common">Lone star tick</name>
    <dbReference type="NCBI Taxonomy" id="6943"/>
    <lineage>
        <taxon>Eukaryota</taxon>
        <taxon>Metazoa</taxon>
        <taxon>Ecdysozoa</taxon>
        <taxon>Arthropoda</taxon>
        <taxon>Chelicerata</taxon>
        <taxon>Arachnida</taxon>
        <taxon>Acari</taxon>
        <taxon>Parasitiformes</taxon>
        <taxon>Ixodida</taxon>
        <taxon>Ixodoidea</taxon>
        <taxon>Ixodidae</taxon>
        <taxon>Amblyomminae</taxon>
        <taxon>Amblyomma</taxon>
    </lineage>
</organism>
<accession>A0AAQ4FEK5</accession>
<protein>
    <submittedName>
        <fullName evidence="2">Uncharacterized protein</fullName>
    </submittedName>
</protein>
<keyword evidence="3" id="KW-1185">Reference proteome</keyword>
<dbReference type="Proteomes" id="UP001321473">
    <property type="component" value="Unassembled WGS sequence"/>
</dbReference>
<sequence length="80" mass="8967">MALQRESAAQPTRCLQTKVGGVSARPHSPLALRSVAALAPRFVYTKFYDLHLGRVFTPIGPSRHQPQFVSDIMHQKQRRG</sequence>
<proteinExistence type="predicted"/>
<gene>
    <name evidence="2" type="ORF">V5799_007950</name>
</gene>
<comment type="caution">
    <text evidence="2">The sequence shown here is derived from an EMBL/GenBank/DDBJ whole genome shotgun (WGS) entry which is preliminary data.</text>
</comment>
<dbReference type="AlphaFoldDB" id="A0AAQ4FEK5"/>